<evidence type="ECO:0000256" key="1">
    <source>
        <dbReference type="SAM" id="MobiDB-lite"/>
    </source>
</evidence>
<dbReference type="Proteomes" id="UP000494301">
    <property type="component" value="Unassembled WGS sequence"/>
</dbReference>
<reference evidence="2 3" key="1">
    <citation type="submission" date="2020-04" db="EMBL/GenBank/DDBJ databases">
        <authorList>
            <person name="Depoorter E."/>
        </authorList>
    </citation>
    <scope>NUCLEOTIDE SEQUENCE [LARGE SCALE GENOMIC DNA]</scope>
    <source>
        <strain evidence="2 3">BCC0217</strain>
    </source>
</reference>
<proteinExistence type="predicted"/>
<feature type="region of interest" description="Disordered" evidence="1">
    <location>
        <begin position="1"/>
        <end position="26"/>
    </location>
</feature>
<organism evidence="2 3">
    <name type="scientific">Burkholderia aenigmatica</name>
    <dbReference type="NCBI Taxonomy" id="2015348"/>
    <lineage>
        <taxon>Bacteria</taxon>
        <taxon>Pseudomonadati</taxon>
        <taxon>Pseudomonadota</taxon>
        <taxon>Betaproteobacteria</taxon>
        <taxon>Burkholderiales</taxon>
        <taxon>Burkholderiaceae</taxon>
        <taxon>Burkholderia</taxon>
        <taxon>Burkholderia cepacia complex</taxon>
    </lineage>
</organism>
<name>A0A6J5JR20_9BURK</name>
<evidence type="ECO:0000313" key="3">
    <source>
        <dbReference type="Proteomes" id="UP000494301"/>
    </source>
</evidence>
<evidence type="ECO:0000313" key="2">
    <source>
        <dbReference type="EMBL" id="CAB3974029.1"/>
    </source>
</evidence>
<sequence length="249" mass="28098">MPLSKVAHPWKRADGATASGVTDDAGKTERVASVSPLAILSALLTPPPVEVKIMGGQTSQVQSRKSEQTVKVEAHERVLTAGEIEMAWTVFKDGIDYDKVRVHRGSYFWFNLQSKHTAVTPNGKMYFLDDLYVDDFSAVNGPHIWKRSFFMHEMTHVWQYQRGYAVRWHALTVTIRGQRAYKYTIAPGAVFHDYNMEQQGNLVADYYAVQVLKAPFAVFHRGYVGTPDELDRVLAPLLEEPKSADNLPQ</sequence>
<dbReference type="AlphaFoldDB" id="A0A6J5JR20"/>
<gene>
    <name evidence="2" type="ORF">BLA3211_07809</name>
</gene>
<accession>A0A6J5JR20</accession>
<protein>
    <submittedName>
        <fullName evidence="2">Type IV secretion protein Rhs</fullName>
    </submittedName>
</protein>
<dbReference type="EMBL" id="CABWIL020000043">
    <property type="protein sequence ID" value="CAB3974029.1"/>
    <property type="molecule type" value="Genomic_DNA"/>
</dbReference>
<dbReference type="RefSeq" id="WP_175223484.1">
    <property type="nucleotide sequence ID" value="NZ_CABWIL020000043.1"/>
</dbReference>